<dbReference type="KEGG" id="kpin:30170115"/>
<dbReference type="Proteomes" id="UP000094020">
    <property type="component" value="Chromosome 4"/>
</dbReference>
<dbReference type="EMBL" id="CP144522">
    <property type="protein sequence ID" value="WWC69310.1"/>
    <property type="molecule type" value="Genomic_DNA"/>
</dbReference>
<dbReference type="OrthoDB" id="4349954at2759"/>
<feature type="compositionally biased region" description="Acidic residues" evidence="1">
    <location>
        <begin position="98"/>
        <end position="120"/>
    </location>
</feature>
<dbReference type="GO" id="GO:0003723">
    <property type="term" value="F:RNA binding"/>
    <property type="evidence" value="ECO:0007669"/>
    <property type="project" value="TreeGrafter"/>
</dbReference>
<feature type="region of interest" description="Disordered" evidence="1">
    <location>
        <begin position="1"/>
        <end position="29"/>
    </location>
</feature>
<protein>
    <recommendedName>
        <fullName evidence="5">U3 small nucleolar RNA-associated protein 8</fullName>
    </recommendedName>
</protein>
<dbReference type="EMBL" id="KI894008">
    <property type="protein sequence ID" value="OCF52456.1"/>
    <property type="molecule type" value="Genomic_DNA"/>
</dbReference>
<dbReference type="PANTHER" id="PTHR15633:SF2">
    <property type="entry name" value="NUCLEOLAR PROTEIN 11"/>
    <property type="match status" value="1"/>
</dbReference>
<reference evidence="2" key="1">
    <citation type="submission" date="2013-07" db="EMBL/GenBank/DDBJ databases">
        <title>The Genome Sequence of Cryptococcus pinus CBS10737.</title>
        <authorList>
            <consortium name="The Broad Institute Genome Sequencing Platform"/>
            <person name="Cuomo C."/>
            <person name="Litvintseva A."/>
            <person name="Chen Y."/>
            <person name="Heitman J."/>
            <person name="Sun S."/>
            <person name="Springer D."/>
            <person name="Dromer F."/>
            <person name="Young S.K."/>
            <person name="Zeng Q."/>
            <person name="Gargeya S."/>
            <person name="Fitzgerald M."/>
            <person name="Abouelleil A."/>
            <person name="Alvarado L."/>
            <person name="Berlin A.M."/>
            <person name="Chapman S.B."/>
            <person name="Dewar J."/>
            <person name="Goldberg J."/>
            <person name="Griggs A."/>
            <person name="Gujja S."/>
            <person name="Hansen M."/>
            <person name="Howarth C."/>
            <person name="Imamovic A."/>
            <person name="Larimer J."/>
            <person name="McCowan C."/>
            <person name="Murphy C."/>
            <person name="Pearson M."/>
            <person name="Priest M."/>
            <person name="Roberts A."/>
            <person name="Saif S."/>
            <person name="Shea T."/>
            <person name="Sykes S."/>
            <person name="Wortman J."/>
            <person name="Nusbaum C."/>
            <person name="Birren B."/>
        </authorList>
    </citation>
    <scope>NUCLEOTIDE SEQUENCE [LARGE SCALE GENOMIC DNA]</scope>
    <source>
        <strain evidence="2">CBS 10737</strain>
    </source>
</reference>
<dbReference type="PANTHER" id="PTHR15633">
    <property type="entry name" value="NUCLEOLAR PROTEIN 11"/>
    <property type="match status" value="1"/>
</dbReference>
<accession>A0A1B9IA80</accession>
<dbReference type="GO" id="GO:0005730">
    <property type="term" value="C:nucleolus"/>
    <property type="evidence" value="ECO:0007669"/>
    <property type="project" value="TreeGrafter"/>
</dbReference>
<dbReference type="GO" id="GO:0030490">
    <property type="term" value="P:maturation of SSU-rRNA"/>
    <property type="evidence" value="ECO:0007669"/>
    <property type="project" value="InterPro"/>
</dbReference>
<evidence type="ECO:0000313" key="3">
    <source>
        <dbReference type="EMBL" id="WWC69310.1"/>
    </source>
</evidence>
<organism evidence="2">
    <name type="scientific">Kwoniella pini CBS 10737</name>
    <dbReference type="NCBI Taxonomy" id="1296096"/>
    <lineage>
        <taxon>Eukaryota</taxon>
        <taxon>Fungi</taxon>
        <taxon>Dikarya</taxon>
        <taxon>Basidiomycota</taxon>
        <taxon>Agaricomycotina</taxon>
        <taxon>Tremellomycetes</taxon>
        <taxon>Tremellales</taxon>
        <taxon>Cryptococcaceae</taxon>
        <taxon>Kwoniella</taxon>
    </lineage>
</organism>
<evidence type="ECO:0000256" key="1">
    <source>
        <dbReference type="SAM" id="MobiDB-lite"/>
    </source>
</evidence>
<reference evidence="3" key="2">
    <citation type="submission" date="2013-07" db="EMBL/GenBank/DDBJ databases">
        <authorList>
            <consortium name="The Broad Institute Genome Sequencing Platform"/>
            <person name="Cuomo C."/>
            <person name="Litvintseva A."/>
            <person name="Chen Y."/>
            <person name="Heitman J."/>
            <person name="Sun S."/>
            <person name="Springer D."/>
            <person name="Dromer F."/>
            <person name="Young S.K."/>
            <person name="Zeng Q."/>
            <person name="Gargeya S."/>
            <person name="Fitzgerald M."/>
            <person name="Abouelleil A."/>
            <person name="Alvarado L."/>
            <person name="Berlin A.M."/>
            <person name="Chapman S.B."/>
            <person name="Dewar J."/>
            <person name="Goldberg J."/>
            <person name="Griggs A."/>
            <person name="Gujja S."/>
            <person name="Hansen M."/>
            <person name="Howarth C."/>
            <person name="Imamovic A."/>
            <person name="Larimer J."/>
            <person name="McCowan C."/>
            <person name="Murphy C."/>
            <person name="Pearson M."/>
            <person name="Priest M."/>
            <person name="Roberts A."/>
            <person name="Saif S."/>
            <person name="Shea T."/>
            <person name="Sykes S."/>
            <person name="Wortman J."/>
            <person name="Nusbaum C."/>
            <person name="Birren B."/>
        </authorList>
    </citation>
    <scope>NUCLEOTIDE SEQUENCE</scope>
    <source>
        <strain evidence="3">CBS 10737</strain>
    </source>
</reference>
<dbReference type="RefSeq" id="XP_019013675.1">
    <property type="nucleotide sequence ID" value="XM_019153514.1"/>
</dbReference>
<sequence length="731" mass="79481">MASISTPTQLATFPQPHASSSKLPPVTLGPVNGDSGSAVAAVQGDGIWTYDLNTLRPTTSFTVPPSTVFSTIPISYWKTTTRTVSKEKPNADTTEIQEVMDVDEDEDLDDEEGEEEDDELIEEKERITLIGVGKEVWIWKGDEGDKEIISIGKSVQAIHHLTANAWSNLIITSNPTALHFLDESLQIHQVDLSTASIDIITSKLISKTENSARLVMIGSQGEVYIHQLVMDSIPRADKITEGKIGEGSFSYADISDEGVITALDSSNNLHTREISSLSTSSSPLRLGHPSPTAALLSLPSSGKPTILLPTSHPSPSLLLTIPLSTLPAILSFTQVSSFTSTGSITHLSILSRKNGILTIGLVLNHVNSDGQGGRNVIYTTELVLPTKGIGMGMLLGTKEKTQTYLATASSTRHSPSASNTTEDDLIKKFQDLLNKKDDISAAKLLDDRLDDNRVIPEEVVRSLVQSIFTSALNNDGKLKGHYASSVIRSMVSGGLVNDSMWKESLVGDGLLPCGDWDNILSCLQNFRTIPTSTLVKLIASSLNPTEANAKNVPNLEDILNLIMKTPPAPTFRLDIRQNLSVEDATSVLEQLVHWAEKHVLLRATVLKGWDDEAISTEEGQEDIPTLGSVITYSNLLLDSHLPLFMNHQPSHSALEALQSNLVPLMEAQDQYRKLQGPVESILILSRREQAKIREIEAKRGKGKGGKKDNALSAGRLPEEKVGKWKVEELVF</sequence>
<keyword evidence="4" id="KW-1185">Reference proteome</keyword>
<dbReference type="AlphaFoldDB" id="A0A1B9IA80"/>
<evidence type="ECO:0000313" key="4">
    <source>
        <dbReference type="Proteomes" id="UP000094020"/>
    </source>
</evidence>
<gene>
    <name evidence="2" type="ORF">I206_01746</name>
    <name evidence="3" type="ORF">I206_103248</name>
</gene>
<evidence type="ECO:0000313" key="2">
    <source>
        <dbReference type="EMBL" id="OCF52456.1"/>
    </source>
</evidence>
<proteinExistence type="predicted"/>
<reference evidence="2" key="3">
    <citation type="submission" date="2016-07" db="EMBL/GenBank/DDBJ databases">
        <title>Evolution of pathogenesis and genome organization in the Tremellales.</title>
        <authorList>
            <person name="Cuomo C."/>
            <person name="Litvintseva A."/>
            <person name="Heitman J."/>
            <person name="Chen Y."/>
            <person name="Sun S."/>
            <person name="Springer D."/>
            <person name="Dromer F."/>
            <person name="Young S."/>
            <person name="Zeng Q."/>
            <person name="Chapman S."/>
            <person name="Gujja S."/>
            <person name="Saif S."/>
            <person name="Birren B."/>
        </authorList>
    </citation>
    <scope>NUCLEOTIDE SEQUENCE</scope>
    <source>
        <strain evidence="2">CBS 10737</strain>
    </source>
</reference>
<dbReference type="GeneID" id="30170115"/>
<dbReference type="InterPro" id="IPR042859">
    <property type="entry name" value="NOL11"/>
</dbReference>
<feature type="compositionally biased region" description="Polar residues" evidence="1">
    <location>
        <begin position="1"/>
        <end position="22"/>
    </location>
</feature>
<evidence type="ECO:0008006" key="5">
    <source>
        <dbReference type="Google" id="ProtNLM"/>
    </source>
</evidence>
<feature type="region of interest" description="Disordered" evidence="1">
    <location>
        <begin position="82"/>
        <end position="120"/>
    </location>
</feature>
<dbReference type="STRING" id="1296096.A0A1B9IA80"/>
<name>A0A1B9IA80_9TREE</name>
<reference evidence="3" key="4">
    <citation type="submission" date="2024-02" db="EMBL/GenBank/DDBJ databases">
        <title>Comparative genomics of Cryptococcus and Kwoniella reveals pathogenesis evolution and contrasting modes of karyotype evolution via chromosome fusion or intercentromeric recombination.</title>
        <authorList>
            <person name="Coelho M.A."/>
            <person name="David-Palma M."/>
            <person name="Shea T."/>
            <person name="Bowers K."/>
            <person name="McGinley-Smith S."/>
            <person name="Mohammad A.W."/>
            <person name="Gnirke A."/>
            <person name="Yurkov A.M."/>
            <person name="Nowrousian M."/>
            <person name="Sun S."/>
            <person name="Cuomo C.A."/>
            <person name="Heitman J."/>
        </authorList>
    </citation>
    <scope>NUCLEOTIDE SEQUENCE</scope>
    <source>
        <strain evidence="3">CBS 10737</strain>
    </source>
</reference>